<evidence type="ECO:0000259" key="9">
    <source>
        <dbReference type="PROSITE" id="PS50975"/>
    </source>
</evidence>
<dbReference type="SUPFAM" id="SSF51246">
    <property type="entry name" value="Rudiment single hybrid motif"/>
    <property type="match status" value="1"/>
</dbReference>
<accession>A0ABS0LSP2</accession>
<dbReference type="InterPro" id="IPR011761">
    <property type="entry name" value="ATP-grasp"/>
</dbReference>
<evidence type="ECO:0000256" key="7">
    <source>
        <dbReference type="ARBA" id="ARBA00048600"/>
    </source>
</evidence>
<dbReference type="InterPro" id="IPR005482">
    <property type="entry name" value="Biotin_COase_C"/>
</dbReference>
<proteinExistence type="predicted"/>
<evidence type="ECO:0000256" key="4">
    <source>
        <dbReference type="ARBA" id="ARBA00022741"/>
    </source>
</evidence>
<dbReference type="InterPro" id="IPR016185">
    <property type="entry name" value="PreATP-grasp_dom_sf"/>
</dbReference>
<dbReference type="SMART" id="SM00878">
    <property type="entry name" value="Biotin_carb_C"/>
    <property type="match status" value="1"/>
</dbReference>
<evidence type="ECO:0000313" key="11">
    <source>
        <dbReference type="EMBL" id="MBG9987176.1"/>
    </source>
</evidence>
<dbReference type="InterPro" id="IPR005481">
    <property type="entry name" value="BC-like_N"/>
</dbReference>
<dbReference type="RefSeq" id="WP_197116089.1">
    <property type="nucleotide sequence ID" value="NZ_JACBXQ010000006.1"/>
</dbReference>
<dbReference type="InterPro" id="IPR051602">
    <property type="entry name" value="ACC_Biotin_Carboxylase"/>
</dbReference>
<dbReference type="PANTHER" id="PTHR48095">
    <property type="entry name" value="PYRUVATE CARBOXYLASE SUBUNIT A"/>
    <property type="match status" value="1"/>
</dbReference>
<evidence type="ECO:0000256" key="1">
    <source>
        <dbReference type="ARBA" id="ARBA00003761"/>
    </source>
</evidence>
<dbReference type="InterPro" id="IPR011054">
    <property type="entry name" value="Rudment_hybrid_motif"/>
</dbReference>
<dbReference type="EMBL" id="JACBXQ010000006">
    <property type="protein sequence ID" value="MBG9987176.1"/>
    <property type="molecule type" value="Genomic_DNA"/>
</dbReference>
<dbReference type="Pfam" id="PF02785">
    <property type="entry name" value="Biotin_carb_C"/>
    <property type="match status" value="1"/>
</dbReference>
<organism evidence="11 12">
    <name type="scientific">Facklamia lactis</name>
    <dbReference type="NCBI Taxonomy" id="2749967"/>
    <lineage>
        <taxon>Bacteria</taxon>
        <taxon>Bacillati</taxon>
        <taxon>Bacillota</taxon>
        <taxon>Bacilli</taxon>
        <taxon>Lactobacillales</taxon>
        <taxon>Aerococcaceae</taxon>
        <taxon>Facklamia</taxon>
    </lineage>
</organism>
<comment type="caution">
    <text evidence="11">The sequence shown here is derived from an EMBL/GenBank/DDBJ whole genome shotgun (WGS) entry which is preliminary data.</text>
</comment>
<evidence type="ECO:0000256" key="5">
    <source>
        <dbReference type="ARBA" id="ARBA00022840"/>
    </source>
</evidence>
<evidence type="ECO:0000256" key="8">
    <source>
        <dbReference type="PROSITE-ProRule" id="PRU00409"/>
    </source>
</evidence>
<evidence type="ECO:0000256" key="3">
    <source>
        <dbReference type="ARBA" id="ARBA00022598"/>
    </source>
</evidence>
<comment type="catalytic activity">
    <reaction evidence="7">
        <text>N(6)-biotinyl-L-lysyl-[protein] + hydrogencarbonate + ATP = N(6)-carboxybiotinyl-L-lysyl-[protein] + ADP + phosphate + H(+)</text>
        <dbReference type="Rhea" id="RHEA:13501"/>
        <dbReference type="Rhea" id="RHEA-COMP:10505"/>
        <dbReference type="Rhea" id="RHEA-COMP:10506"/>
        <dbReference type="ChEBI" id="CHEBI:15378"/>
        <dbReference type="ChEBI" id="CHEBI:17544"/>
        <dbReference type="ChEBI" id="CHEBI:30616"/>
        <dbReference type="ChEBI" id="CHEBI:43474"/>
        <dbReference type="ChEBI" id="CHEBI:83144"/>
        <dbReference type="ChEBI" id="CHEBI:83145"/>
        <dbReference type="ChEBI" id="CHEBI:456216"/>
        <dbReference type="EC" id="6.3.4.14"/>
    </reaction>
</comment>
<name>A0ABS0LSP2_9LACT</name>
<dbReference type="PROSITE" id="PS50975">
    <property type="entry name" value="ATP_GRASP"/>
    <property type="match status" value="1"/>
</dbReference>
<evidence type="ECO:0000256" key="6">
    <source>
        <dbReference type="ARBA" id="ARBA00023211"/>
    </source>
</evidence>
<dbReference type="InterPro" id="IPR011764">
    <property type="entry name" value="Biotin_carboxylation_dom"/>
</dbReference>
<keyword evidence="3" id="KW-0436">Ligase</keyword>
<keyword evidence="6" id="KW-0464">Manganese</keyword>
<keyword evidence="4 8" id="KW-0547">Nucleotide-binding</keyword>
<reference evidence="11 12" key="1">
    <citation type="submission" date="2020-07" db="EMBL/GenBank/DDBJ databases">
        <title>Facklamia lactis sp. nov., isolated from raw milk.</title>
        <authorList>
            <person name="Doll E.V."/>
            <person name="Huptas C."/>
            <person name="Staib L."/>
            <person name="Wenning M."/>
            <person name="Scherer S."/>
        </authorList>
    </citation>
    <scope>NUCLEOTIDE SEQUENCE [LARGE SCALE GENOMIC DNA]</scope>
    <source>
        <strain evidence="11 12">DSM 111018</strain>
    </source>
</reference>
<dbReference type="PROSITE" id="PS00866">
    <property type="entry name" value="CPSASE_1"/>
    <property type="match status" value="1"/>
</dbReference>
<dbReference type="NCBIfam" id="NF006367">
    <property type="entry name" value="PRK08591.1"/>
    <property type="match status" value="1"/>
</dbReference>
<feature type="domain" description="ATP-grasp" evidence="9">
    <location>
        <begin position="121"/>
        <end position="318"/>
    </location>
</feature>
<dbReference type="EC" id="6.3.4.14" evidence="2"/>
<dbReference type="SUPFAM" id="SSF52440">
    <property type="entry name" value="PreATP-grasp domain"/>
    <property type="match status" value="1"/>
</dbReference>
<dbReference type="Pfam" id="PF00289">
    <property type="entry name" value="Biotin_carb_N"/>
    <property type="match status" value="1"/>
</dbReference>
<dbReference type="InterPro" id="IPR005479">
    <property type="entry name" value="CPAse_ATP-bd"/>
</dbReference>
<comment type="function">
    <text evidence="1">This protein is a component of the acetyl coenzyme A carboxylase complex; first, biotin carboxylase catalyzes the carboxylation of the carrier protein and then the transcarboxylase transfers the carboxyl group to form malonyl-CoA.</text>
</comment>
<dbReference type="Pfam" id="PF02786">
    <property type="entry name" value="CPSase_L_D2"/>
    <property type="match status" value="1"/>
</dbReference>
<keyword evidence="12" id="KW-1185">Reference proteome</keyword>
<evidence type="ECO:0000259" key="10">
    <source>
        <dbReference type="PROSITE" id="PS50979"/>
    </source>
</evidence>
<dbReference type="Proteomes" id="UP000721415">
    <property type="component" value="Unassembled WGS sequence"/>
</dbReference>
<dbReference type="PANTHER" id="PTHR48095:SF2">
    <property type="entry name" value="BIOTIN CARBOXYLASE, CHLOROPLASTIC"/>
    <property type="match status" value="1"/>
</dbReference>
<dbReference type="PROSITE" id="PS00867">
    <property type="entry name" value="CPSASE_2"/>
    <property type="match status" value="1"/>
</dbReference>
<dbReference type="SUPFAM" id="SSF56059">
    <property type="entry name" value="Glutathione synthetase ATP-binding domain-like"/>
    <property type="match status" value="1"/>
</dbReference>
<keyword evidence="5 8" id="KW-0067">ATP-binding</keyword>
<dbReference type="PROSITE" id="PS50979">
    <property type="entry name" value="BC"/>
    <property type="match status" value="1"/>
</dbReference>
<evidence type="ECO:0000256" key="2">
    <source>
        <dbReference type="ARBA" id="ARBA00013263"/>
    </source>
</evidence>
<dbReference type="Gene3D" id="3.30.470.20">
    <property type="entry name" value="ATP-grasp fold, B domain"/>
    <property type="match status" value="1"/>
</dbReference>
<gene>
    <name evidence="11" type="ORF">HZY91_09890</name>
</gene>
<sequence>MRFHKVLVANRGEIAVRIIRALRELGIESVAIFSEADREAMHTELADEAICIGPAKSLDSYANPVAILSAAIVTGVDAIHPGYGFLSERYDFVEMCQQVGITFIGPSCEVMRLMGNKYNARQTMIEAGVPVTPGSKELIYSVKNGKELADQIGYPVMIKAADGGGGKGMRRVDQADDFERLFEQAQNETQSIYGNQDIYIEKVIDAAKHIEVQLLADHYGNVIHLGERDCSLQRKHQKVIEIAPALSVGEDIRYQICQAAVKAAQTIGYRNAGTIEFLLDQAGNFYFMEMNTRLQVEHPISEMITGIDIVKEQIKIAADQKLAYQQEDIKFSGVSIEARLNAENPFTHFQPSSGQIKALNLPSGGLGLRVETGIYAPSYLSPFYDSMIAKIIVHQQTEEQAWALLNRALTEFVIEGVETNVDLLEALAQDPQVQRGEFHTQWLENDFLEQWLADLKKGD</sequence>
<protein>
    <recommendedName>
        <fullName evidence="2">biotin carboxylase</fullName>
        <ecNumber evidence="2">6.3.4.14</ecNumber>
    </recommendedName>
</protein>
<evidence type="ECO:0000313" key="12">
    <source>
        <dbReference type="Proteomes" id="UP000721415"/>
    </source>
</evidence>
<feature type="domain" description="Biotin carboxylation" evidence="10">
    <location>
        <begin position="2"/>
        <end position="448"/>
    </location>
</feature>